<protein>
    <submittedName>
        <fullName evidence="1">Uncharacterized protein</fullName>
    </submittedName>
</protein>
<dbReference type="VEuPathDB" id="FungiDB:AB675_5623"/>
<dbReference type="RefSeq" id="XP_018002146.1">
    <property type="nucleotide sequence ID" value="XM_018145851.1"/>
</dbReference>
<gene>
    <name evidence="1" type="ORF">AB675_5623</name>
</gene>
<comment type="caution">
    <text evidence="1">The sequence shown here is derived from an EMBL/GenBank/DDBJ whole genome shotgun (WGS) entry which is preliminary data.</text>
</comment>
<dbReference type="Proteomes" id="UP000038010">
    <property type="component" value="Unassembled WGS sequence"/>
</dbReference>
<dbReference type="AlphaFoldDB" id="A0A0N1NZV1"/>
<dbReference type="EMBL" id="LFJN01000008">
    <property type="protein sequence ID" value="KPI42183.1"/>
    <property type="molecule type" value="Genomic_DNA"/>
</dbReference>
<organism evidence="1 2">
    <name type="scientific">Cyphellophora attinorum</name>
    <dbReference type="NCBI Taxonomy" id="1664694"/>
    <lineage>
        <taxon>Eukaryota</taxon>
        <taxon>Fungi</taxon>
        <taxon>Dikarya</taxon>
        <taxon>Ascomycota</taxon>
        <taxon>Pezizomycotina</taxon>
        <taxon>Eurotiomycetes</taxon>
        <taxon>Chaetothyriomycetidae</taxon>
        <taxon>Chaetothyriales</taxon>
        <taxon>Cyphellophoraceae</taxon>
        <taxon>Cyphellophora</taxon>
    </lineage>
</organism>
<dbReference type="GeneID" id="28737731"/>
<reference evidence="1 2" key="1">
    <citation type="submission" date="2015-06" db="EMBL/GenBank/DDBJ databases">
        <title>Draft genome of the ant-associated black yeast Phialophora attae CBS 131958.</title>
        <authorList>
            <person name="Moreno L.F."/>
            <person name="Stielow B.J."/>
            <person name="de Hoog S."/>
            <person name="Vicente V.A."/>
            <person name="Weiss V.A."/>
            <person name="de Vries M."/>
            <person name="Cruz L.M."/>
            <person name="Souza E.M."/>
        </authorList>
    </citation>
    <scope>NUCLEOTIDE SEQUENCE [LARGE SCALE GENOMIC DNA]</scope>
    <source>
        <strain evidence="1 2">CBS 131958</strain>
    </source>
</reference>
<name>A0A0N1NZV1_9EURO</name>
<sequence length="267" mass="32210">MAEFRAGRHCTGISRKGSMFVLCISGELGLYRWERPSAEYGKRRASVEKWDYDVDMSAFRNTGKTTLETRKTWCMTTETDFLNQIINDRYKKAFESINAPGHKDLMSKDVKDWIKGRAYDFPVHYDPREEFCAREYENRALNDLAEVARRSKVFVLPELWDIKRTFYFDIEDLDQKREQRPRKLQMEAEERDRVFGEEQEECNRWWQDYHERKDAEERAARLAAWEEHHAHRRSSRSARRSRRHWAWVARRSWENGLQHSYPEIDGE</sequence>
<keyword evidence="2" id="KW-1185">Reference proteome</keyword>
<evidence type="ECO:0000313" key="2">
    <source>
        <dbReference type="Proteomes" id="UP000038010"/>
    </source>
</evidence>
<accession>A0A0N1NZV1</accession>
<proteinExistence type="predicted"/>
<evidence type="ECO:0000313" key="1">
    <source>
        <dbReference type="EMBL" id="KPI42183.1"/>
    </source>
</evidence>